<proteinExistence type="predicted"/>
<name>A0A101XSX7_9BACL</name>
<reference evidence="1 2" key="1">
    <citation type="submission" date="2015-12" db="EMBL/GenBank/DDBJ databases">
        <title>Draft genome sequence of Acidibacillus ferrooxidans ITV001, isolated from a chalcopyrite acid mine drainage site in Brazil.</title>
        <authorList>
            <person name="Dall'Agnol H."/>
            <person name="Nancucheo I."/>
            <person name="Johnson B."/>
            <person name="Oliveira R."/>
            <person name="Leite L."/>
            <person name="Pylro V."/>
            <person name="Nunes G.L."/>
            <person name="Tzotzos G."/>
            <person name="Fernandes G.R."/>
            <person name="Dutra J."/>
            <person name="Orellana S.C."/>
            <person name="Oliveira G."/>
        </authorList>
    </citation>
    <scope>NUCLEOTIDE SEQUENCE [LARGE SCALE GENOMIC DNA]</scope>
    <source>
        <strain evidence="2">ITV01</strain>
    </source>
</reference>
<accession>A0A101XSX7</accession>
<gene>
    <name evidence="1" type="ORF">ATW55_08880</name>
</gene>
<evidence type="ECO:0000313" key="1">
    <source>
        <dbReference type="EMBL" id="KUO96900.1"/>
    </source>
</evidence>
<dbReference type="EMBL" id="LPVJ01000009">
    <property type="protein sequence ID" value="KUO96900.1"/>
    <property type="molecule type" value="Genomic_DNA"/>
</dbReference>
<dbReference type="Proteomes" id="UP000053557">
    <property type="component" value="Unassembled WGS sequence"/>
</dbReference>
<protein>
    <submittedName>
        <fullName evidence="1">Uncharacterized protein</fullName>
    </submittedName>
</protein>
<sequence length="65" mass="7684">MTSRVERVSRIVSAWKDQLHHLEGSAVEHFRAQDLEKIGRLVEKKRALERRIDRVETFVEARKGE</sequence>
<evidence type="ECO:0000313" key="2">
    <source>
        <dbReference type="Proteomes" id="UP000053557"/>
    </source>
</evidence>
<dbReference type="RefSeq" id="WP_067713000.1">
    <property type="nucleotide sequence ID" value="NZ_LPVJ01000009.1"/>
</dbReference>
<comment type="caution">
    <text evidence="1">The sequence shown here is derived from an EMBL/GenBank/DDBJ whole genome shotgun (WGS) entry which is preliminary data.</text>
</comment>
<dbReference type="AlphaFoldDB" id="A0A101XSX7"/>
<dbReference type="OrthoDB" id="9907230at2"/>
<keyword evidence="2" id="KW-1185">Reference proteome</keyword>
<organism evidence="1 2">
    <name type="scientific">Ferroacidibacillus organovorans</name>
    <dbReference type="NCBI Taxonomy" id="1765683"/>
    <lineage>
        <taxon>Bacteria</taxon>
        <taxon>Bacillati</taxon>
        <taxon>Bacillota</taxon>
        <taxon>Bacilli</taxon>
        <taxon>Bacillales</taxon>
        <taxon>Alicyclobacillaceae</taxon>
        <taxon>Ferroacidibacillus</taxon>
    </lineage>
</organism>